<dbReference type="EMBL" id="AP024086">
    <property type="protein sequence ID" value="BCL61692.1"/>
    <property type="molecule type" value="Genomic_DNA"/>
</dbReference>
<evidence type="ECO:0000313" key="3">
    <source>
        <dbReference type="EMBL" id="BCL61692.1"/>
    </source>
</evidence>
<evidence type="ECO:0000259" key="2">
    <source>
        <dbReference type="PROSITE" id="PS51918"/>
    </source>
</evidence>
<protein>
    <submittedName>
        <fullName evidence="3">Radical SAM/SPASM domain-containing protein</fullName>
    </submittedName>
</protein>
<dbReference type="CDD" id="cd01335">
    <property type="entry name" value="Radical_SAM"/>
    <property type="match status" value="1"/>
</dbReference>
<dbReference type="SFLD" id="SFLDS00029">
    <property type="entry name" value="Radical_SAM"/>
    <property type="match status" value="1"/>
</dbReference>
<reference evidence="3" key="1">
    <citation type="submission" date="2020-09" db="EMBL/GenBank/DDBJ databases">
        <title>Desulfogranum mesoprofundum gen. nov., sp. nov., a novel mesophilic, sulfate-reducing chemolithoautotroph isolated from a deep-sea hydrothermal vent chimney in the Suiyo Seamount.</title>
        <authorList>
            <person name="Hashimoto Y."/>
            <person name="Nakagawa S."/>
        </authorList>
    </citation>
    <scope>NUCLEOTIDE SEQUENCE</scope>
    <source>
        <strain evidence="3">KT2</strain>
    </source>
</reference>
<organism evidence="3 4">
    <name type="scientific">Desulfomarina profundi</name>
    <dbReference type="NCBI Taxonomy" id="2772557"/>
    <lineage>
        <taxon>Bacteria</taxon>
        <taxon>Pseudomonadati</taxon>
        <taxon>Thermodesulfobacteriota</taxon>
        <taxon>Desulfobulbia</taxon>
        <taxon>Desulfobulbales</taxon>
        <taxon>Desulfobulbaceae</taxon>
        <taxon>Desulfomarina</taxon>
    </lineage>
</organism>
<dbReference type="PANTHER" id="PTHR43273">
    <property type="entry name" value="ANAEROBIC SULFATASE-MATURATING ENZYME HOMOLOG ASLB-RELATED"/>
    <property type="match status" value="1"/>
</dbReference>
<dbReference type="PROSITE" id="PS51918">
    <property type="entry name" value="RADICAL_SAM"/>
    <property type="match status" value="1"/>
</dbReference>
<evidence type="ECO:0000256" key="1">
    <source>
        <dbReference type="ARBA" id="ARBA00001966"/>
    </source>
</evidence>
<dbReference type="Pfam" id="PF04055">
    <property type="entry name" value="Radical_SAM"/>
    <property type="match status" value="1"/>
</dbReference>
<dbReference type="PANTHER" id="PTHR43273:SF3">
    <property type="entry name" value="ANAEROBIC SULFATASE-MATURATING ENZYME HOMOLOG ASLB-RELATED"/>
    <property type="match status" value="1"/>
</dbReference>
<dbReference type="InterPro" id="IPR007197">
    <property type="entry name" value="rSAM"/>
</dbReference>
<keyword evidence="4" id="KW-1185">Reference proteome</keyword>
<dbReference type="RefSeq" id="WP_228854116.1">
    <property type="nucleotide sequence ID" value="NZ_AP024086.1"/>
</dbReference>
<dbReference type="InterPro" id="IPR023885">
    <property type="entry name" value="4Fe4S-binding_SPASM_dom"/>
</dbReference>
<dbReference type="GO" id="GO:0016491">
    <property type="term" value="F:oxidoreductase activity"/>
    <property type="evidence" value="ECO:0007669"/>
    <property type="project" value="InterPro"/>
</dbReference>
<gene>
    <name evidence="3" type="ORF">DGMP_23850</name>
</gene>
<proteinExistence type="predicted"/>
<accession>A0A8D5FHG1</accession>
<dbReference type="SFLD" id="SFLDG01067">
    <property type="entry name" value="SPASM/twitch_domain_containing"/>
    <property type="match status" value="1"/>
</dbReference>
<sequence>MVQYKSSIFNLEKACIFQGKSHRAIYNTLTGSLVLLPENDIRELVTNKGKKNELLKKLVEMNIWVEDNIDEFQVYQHWYQQQIHDGRSVGSKMLVTGECNNRCRYCIIEKSSISMDRETADRINDFYFQHIEETSPVEVVDDYSGGEPWMKHSLILEIAEKRKTFCEKRGIPYSFQITTNGTLISSNSVEKLQRVGLDRLRVSFAGPADLHDYLRPGRNGQGTYDVIVKNLREISGNISIRIEYQYDGLDDSYLRAPEMLDDFIDNDISIDDVQFTPILAQRHSDEFKGGLDDPEKQVWLQHEAVKRNLSPPVAPPVNTCLAELKHRFVFDAAGFVLPCPSLQPGEMAYGDVVTGIDFYREAVMCNRLLPEKCRQCSLLPLCKGGCRNQALIKHGNFDGVDCRYGQILFYSMNYIEEEIKKAGGSVII</sequence>
<dbReference type="GO" id="GO:0051536">
    <property type="term" value="F:iron-sulfur cluster binding"/>
    <property type="evidence" value="ECO:0007669"/>
    <property type="project" value="InterPro"/>
</dbReference>
<comment type="cofactor">
    <cofactor evidence="1">
        <name>[4Fe-4S] cluster</name>
        <dbReference type="ChEBI" id="CHEBI:49883"/>
    </cofactor>
</comment>
<dbReference type="AlphaFoldDB" id="A0A8D5FHG1"/>
<dbReference type="Proteomes" id="UP000826725">
    <property type="component" value="Chromosome"/>
</dbReference>
<feature type="domain" description="Radical SAM core" evidence="2">
    <location>
        <begin position="84"/>
        <end position="312"/>
    </location>
</feature>
<dbReference type="InterPro" id="IPR023867">
    <property type="entry name" value="Sulphatase_maturase_rSAM"/>
</dbReference>
<dbReference type="KEGG" id="dbk:DGMP_23850"/>
<dbReference type="NCBIfam" id="TIGR04085">
    <property type="entry name" value="rSAM_more_4Fe4S"/>
    <property type="match status" value="1"/>
</dbReference>
<evidence type="ECO:0000313" key="4">
    <source>
        <dbReference type="Proteomes" id="UP000826725"/>
    </source>
</evidence>
<name>A0A8D5FHG1_9BACT</name>